<evidence type="ECO:0000256" key="3">
    <source>
        <dbReference type="ARBA" id="ARBA00012438"/>
    </source>
</evidence>
<evidence type="ECO:0000256" key="6">
    <source>
        <dbReference type="ARBA" id="ARBA00022679"/>
    </source>
</evidence>
<name>A0A2S0KM05_9FIRM</name>
<dbReference type="EMBL" id="CP027226">
    <property type="protein sequence ID" value="AVM42056.1"/>
    <property type="molecule type" value="Genomic_DNA"/>
</dbReference>
<proteinExistence type="predicted"/>
<gene>
    <name evidence="16" type="ORF">C5Q98_01885</name>
</gene>
<dbReference type="GO" id="GO:0005886">
    <property type="term" value="C:plasma membrane"/>
    <property type="evidence" value="ECO:0007669"/>
    <property type="project" value="UniProtKB-SubCell"/>
</dbReference>
<evidence type="ECO:0000256" key="1">
    <source>
        <dbReference type="ARBA" id="ARBA00000085"/>
    </source>
</evidence>
<dbReference type="InterPro" id="IPR036097">
    <property type="entry name" value="HisK_dim/P_sf"/>
</dbReference>
<dbReference type="AlphaFoldDB" id="A0A2S0KM05"/>
<comment type="catalytic activity">
    <reaction evidence="1">
        <text>ATP + protein L-histidine = ADP + protein N-phospho-L-histidine.</text>
        <dbReference type="EC" id="2.7.13.3"/>
    </reaction>
</comment>
<accession>A0A2S0KM05</accession>
<keyword evidence="7 14" id="KW-0812">Transmembrane</keyword>
<dbReference type="CDD" id="cd00075">
    <property type="entry name" value="HATPase"/>
    <property type="match status" value="1"/>
</dbReference>
<dbReference type="InterPro" id="IPR036890">
    <property type="entry name" value="HATPase_C_sf"/>
</dbReference>
<dbReference type="GO" id="GO:0000155">
    <property type="term" value="F:phosphorelay sensor kinase activity"/>
    <property type="evidence" value="ECO:0007669"/>
    <property type="project" value="InterPro"/>
</dbReference>
<dbReference type="GO" id="GO:0005524">
    <property type="term" value="F:ATP binding"/>
    <property type="evidence" value="ECO:0007669"/>
    <property type="project" value="UniProtKB-KW"/>
</dbReference>
<evidence type="ECO:0000256" key="10">
    <source>
        <dbReference type="ARBA" id="ARBA00022840"/>
    </source>
</evidence>
<keyword evidence="17" id="KW-1185">Reference proteome</keyword>
<dbReference type="InterPro" id="IPR005467">
    <property type="entry name" value="His_kinase_dom"/>
</dbReference>
<keyword evidence="6" id="KW-0808">Transferase</keyword>
<dbReference type="SUPFAM" id="SSF55874">
    <property type="entry name" value="ATPase domain of HSP90 chaperone/DNA topoisomerase II/histidine kinase"/>
    <property type="match status" value="1"/>
</dbReference>
<dbReference type="InterPro" id="IPR003661">
    <property type="entry name" value="HisK_dim/P_dom"/>
</dbReference>
<dbReference type="SMART" id="SM00388">
    <property type="entry name" value="HisKA"/>
    <property type="match status" value="1"/>
</dbReference>
<sequence>MRNNKVLALLIVVLILILSIFTVREIKSSFQDEANQAVHKILSEVKKTNPDVNVGQLIKAANTQDKLDLSEYGIVGSTGILDFNNSRNQANIIMILFVVGVTTLIGLYLMFTSISQKRQIQRFITQMEKINQGIYDIRLSTKEEDFAILENELYKLTVKLREEAENAKTSQRFLKNTLEDISHQIKTPITSMQLIIDNLKDPEIDISAKNELIDYLQTEIAAITNLVLMLLNIATLESGTVEFKNEDINLEKLLNEVKTLLAPISKARNINIRINVSNTIYTGDPKWEKELYINLIKNALENSTGPEVNIIAKDSPTFFEVAVINESEEIPAHAKDKIFERFYKLSSADSSYGLGLNICKMIAEANNARIFLHSKAGETNFTVRYSKLEY</sequence>
<dbReference type="PROSITE" id="PS50109">
    <property type="entry name" value="HIS_KIN"/>
    <property type="match status" value="1"/>
</dbReference>
<organism evidence="16 17">
    <name type="scientific">Fastidiosipila sanguinis</name>
    <dbReference type="NCBI Taxonomy" id="236753"/>
    <lineage>
        <taxon>Bacteria</taxon>
        <taxon>Bacillati</taxon>
        <taxon>Bacillota</taxon>
        <taxon>Clostridia</taxon>
        <taxon>Eubacteriales</taxon>
        <taxon>Oscillospiraceae</taxon>
        <taxon>Fastidiosipila</taxon>
    </lineage>
</organism>
<dbReference type="Gene3D" id="3.30.565.10">
    <property type="entry name" value="Histidine kinase-like ATPase, C-terminal domain"/>
    <property type="match status" value="1"/>
</dbReference>
<keyword evidence="10" id="KW-0067">ATP-binding</keyword>
<dbReference type="Proteomes" id="UP000237947">
    <property type="component" value="Chromosome"/>
</dbReference>
<dbReference type="RefSeq" id="WP_106012042.1">
    <property type="nucleotide sequence ID" value="NZ_CP027226.1"/>
</dbReference>
<evidence type="ECO:0000256" key="11">
    <source>
        <dbReference type="ARBA" id="ARBA00022989"/>
    </source>
</evidence>
<evidence type="ECO:0000259" key="15">
    <source>
        <dbReference type="PROSITE" id="PS50109"/>
    </source>
</evidence>
<keyword evidence="8" id="KW-0547">Nucleotide-binding</keyword>
<keyword evidence="11 14" id="KW-1133">Transmembrane helix</keyword>
<keyword evidence="5" id="KW-0597">Phosphoprotein</keyword>
<dbReference type="Gene3D" id="1.10.287.130">
    <property type="match status" value="1"/>
</dbReference>
<dbReference type="PANTHER" id="PTHR45528">
    <property type="entry name" value="SENSOR HISTIDINE KINASE CPXA"/>
    <property type="match status" value="1"/>
</dbReference>
<dbReference type="InterPro" id="IPR050398">
    <property type="entry name" value="HssS/ArlS-like"/>
</dbReference>
<dbReference type="InterPro" id="IPR003594">
    <property type="entry name" value="HATPase_dom"/>
</dbReference>
<dbReference type="Pfam" id="PF00512">
    <property type="entry name" value="HisKA"/>
    <property type="match status" value="1"/>
</dbReference>
<evidence type="ECO:0000313" key="16">
    <source>
        <dbReference type="EMBL" id="AVM42056.1"/>
    </source>
</evidence>
<keyword evidence="9" id="KW-0418">Kinase</keyword>
<comment type="subcellular location">
    <subcellularLocation>
        <location evidence="2">Cell membrane</location>
        <topology evidence="2">Multi-pass membrane protein</topology>
    </subcellularLocation>
</comment>
<dbReference type="OrthoDB" id="9806130at2"/>
<evidence type="ECO:0000256" key="14">
    <source>
        <dbReference type="SAM" id="Phobius"/>
    </source>
</evidence>
<keyword evidence="13 14" id="KW-0472">Membrane</keyword>
<keyword evidence="4" id="KW-1003">Cell membrane</keyword>
<dbReference type="SMART" id="SM00387">
    <property type="entry name" value="HATPase_c"/>
    <property type="match status" value="1"/>
</dbReference>
<evidence type="ECO:0000256" key="2">
    <source>
        <dbReference type="ARBA" id="ARBA00004651"/>
    </source>
</evidence>
<dbReference type="Pfam" id="PF02518">
    <property type="entry name" value="HATPase_c"/>
    <property type="match status" value="1"/>
</dbReference>
<evidence type="ECO:0000256" key="12">
    <source>
        <dbReference type="ARBA" id="ARBA00023012"/>
    </source>
</evidence>
<protein>
    <recommendedName>
        <fullName evidence="3">histidine kinase</fullName>
        <ecNumber evidence="3">2.7.13.3</ecNumber>
    </recommendedName>
</protein>
<dbReference type="KEGG" id="fsa:C5Q98_01885"/>
<dbReference type="CDD" id="cd00082">
    <property type="entry name" value="HisKA"/>
    <property type="match status" value="1"/>
</dbReference>
<evidence type="ECO:0000313" key="17">
    <source>
        <dbReference type="Proteomes" id="UP000237947"/>
    </source>
</evidence>
<evidence type="ECO:0000256" key="4">
    <source>
        <dbReference type="ARBA" id="ARBA00022475"/>
    </source>
</evidence>
<evidence type="ECO:0000256" key="8">
    <source>
        <dbReference type="ARBA" id="ARBA00022741"/>
    </source>
</evidence>
<evidence type="ECO:0000256" key="9">
    <source>
        <dbReference type="ARBA" id="ARBA00022777"/>
    </source>
</evidence>
<feature type="transmembrane region" description="Helical" evidence="14">
    <location>
        <begin position="92"/>
        <end position="111"/>
    </location>
</feature>
<dbReference type="SUPFAM" id="SSF47384">
    <property type="entry name" value="Homodimeric domain of signal transducing histidine kinase"/>
    <property type="match status" value="1"/>
</dbReference>
<evidence type="ECO:0000256" key="7">
    <source>
        <dbReference type="ARBA" id="ARBA00022692"/>
    </source>
</evidence>
<dbReference type="PANTHER" id="PTHR45528:SF1">
    <property type="entry name" value="SENSOR HISTIDINE KINASE CPXA"/>
    <property type="match status" value="1"/>
</dbReference>
<evidence type="ECO:0000256" key="5">
    <source>
        <dbReference type="ARBA" id="ARBA00022553"/>
    </source>
</evidence>
<reference evidence="17" key="1">
    <citation type="submission" date="2018-02" db="EMBL/GenBank/DDBJ databases">
        <authorList>
            <person name="Holder M.E."/>
            <person name="Ajami N.J."/>
            <person name="Petrosino J.F."/>
        </authorList>
    </citation>
    <scope>NUCLEOTIDE SEQUENCE [LARGE SCALE GENOMIC DNA]</scope>
    <source>
        <strain evidence="17">CCUG 47711</strain>
    </source>
</reference>
<keyword evidence="12" id="KW-0902">Two-component regulatory system</keyword>
<dbReference type="EC" id="2.7.13.3" evidence="3"/>
<feature type="domain" description="Histidine kinase" evidence="15">
    <location>
        <begin position="180"/>
        <end position="389"/>
    </location>
</feature>
<evidence type="ECO:0000256" key="13">
    <source>
        <dbReference type="ARBA" id="ARBA00023136"/>
    </source>
</evidence>